<organism evidence="6 7">
    <name type="scientific">Canna indica</name>
    <name type="common">Indian-shot</name>
    <dbReference type="NCBI Taxonomy" id="4628"/>
    <lineage>
        <taxon>Eukaryota</taxon>
        <taxon>Viridiplantae</taxon>
        <taxon>Streptophyta</taxon>
        <taxon>Embryophyta</taxon>
        <taxon>Tracheophyta</taxon>
        <taxon>Spermatophyta</taxon>
        <taxon>Magnoliopsida</taxon>
        <taxon>Liliopsida</taxon>
        <taxon>Zingiberales</taxon>
        <taxon>Cannaceae</taxon>
        <taxon>Canna</taxon>
    </lineage>
</organism>
<accession>A0AAQ3KEW3</accession>
<dbReference type="Proteomes" id="UP001327560">
    <property type="component" value="Chromosome 5"/>
</dbReference>
<dbReference type="PANTHER" id="PTHR31775">
    <property type="entry name" value="OS02G0117200 PROTEIN"/>
    <property type="match status" value="1"/>
</dbReference>
<name>A0AAQ3KEW3_9LILI</name>
<sequence length="182" mass="20487">MAEDKPAVVKEAPPQPSEAVKDVEEEKTAVVPAPEEKPDDSLAITIVEKIEASDERGAVLAKVMTEKRLSLIDAWEENEKVKAEDRAFKKITSVGAWEIAKMTEAEAEIKKKQEDLEKKKAEYAEELKKRIALIRKEAEEKRAQAEVKRGEDVIKAEKKAAKYRSTGLSPVIERRFFRLLGA</sequence>
<gene>
    <name evidence="6" type="ORF">Cni_G16118</name>
</gene>
<evidence type="ECO:0000256" key="2">
    <source>
        <dbReference type="SAM" id="Coils"/>
    </source>
</evidence>
<keyword evidence="2" id="KW-0175">Coiled coil</keyword>
<feature type="domain" description="Remorin N-terminal" evidence="5">
    <location>
        <begin position="21"/>
        <end position="63"/>
    </location>
</feature>
<dbReference type="Pfam" id="PF03766">
    <property type="entry name" value="Remorin_N"/>
    <property type="match status" value="1"/>
</dbReference>
<dbReference type="EMBL" id="CP136894">
    <property type="protein sequence ID" value="WOL07377.1"/>
    <property type="molecule type" value="Genomic_DNA"/>
</dbReference>
<feature type="coiled-coil region" evidence="2">
    <location>
        <begin position="99"/>
        <end position="148"/>
    </location>
</feature>
<dbReference type="InterPro" id="IPR005516">
    <property type="entry name" value="Remorin_C"/>
</dbReference>
<feature type="compositionally biased region" description="Basic and acidic residues" evidence="3">
    <location>
        <begin position="19"/>
        <end position="38"/>
    </location>
</feature>
<dbReference type="AlphaFoldDB" id="A0AAQ3KEW3"/>
<evidence type="ECO:0000259" key="5">
    <source>
        <dbReference type="Pfam" id="PF03766"/>
    </source>
</evidence>
<feature type="region of interest" description="Disordered" evidence="3">
    <location>
        <begin position="1"/>
        <end position="38"/>
    </location>
</feature>
<keyword evidence="7" id="KW-1185">Reference proteome</keyword>
<evidence type="ECO:0000313" key="6">
    <source>
        <dbReference type="EMBL" id="WOL07377.1"/>
    </source>
</evidence>
<evidence type="ECO:0000256" key="3">
    <source>
        <dbReference type="SAM" id="MobiDB-lite"/>
    </source>
</evidence>
<reference evidence="6 7" key="1">
    <citation type="submission" date="2023-10" db="EMBL/GenBank/DDBJ databases">
        <title>Chromosome-scale genome assembly provides insights into flower coloration mechanisms of Canna indica.</title>
        <authorList>
            <person name="Li C."/>
        </authorList>
    </citation>
    <scope>NUCLEOTIDE SEQUENCE [LARGE SCALE GENOMIC DNA]</scope>
    <source>
        <tissue evidence="6">Flower</tissue>
    </source>
</reference>
<evidence type="ECO:0000259" key="4">
    <source>
        <dbReference type="Pfam" id="PF03763"/>
    </source>
</evidence>
<comment type="similarity">
    <text evidence="1">Belongs to the remorin family.</text>
</comment>
<protein>
    <submittedName>
        <fullName evidence="6">Remorin-like</fullName>
    </submittedName>
</protein>
<evidence type="ECO:0000313" key="7">
    <source>
        <dbReference type="Proteomes" id="UP001327560"/>
    </source>
</evidence>
<dbReference type="InterPro" id="IPR005518">
    <property type="entry name" value="Remorin_N"/>
</dbReference>
<dbReference type="Pfam" id="PF03763">
    <property type="entry name" value="Remorin_C"/>
    <property type="match status" value="1"/>
</dbReference>
<proteinExistence type="inferred from homology"/>
<dbReference type="PANTHER" id="PTHR31775:SF5">
    <property type="entry name" value="REMORIN 1.4"/>
    <property type="match status" value="1"/>
</dbReference>
<feature type="domain" description="Remorin C-terminal" evidence="4">
    <location>
        <begin position="67"/>
        <end position="170"/>
    </location>
</feature>
<evidence type="ECO:0000256" key="1">
    <source>
        <dbReference type="ARBA" id="ARBA00005711"/>
    </source>
</evidence>